<evidence type="ECO:0000313" key="2">
    <source>
        <dbReference type="EMBL" id="MBM7592316.1"/>
    </source>
</evidence>
<feature type="chain" id="PRO_5038086905" evidence="1">
    <location>
        <begin position="24"/>
        <end position="128"/>
    </location>
</feature>
<dbReference type="RefSeq" id="WP_204520126.1">
    <property type="nucleotide sequence ID" value="NZ_BAABIN010000029.1"/>
</dbReference>
<dbReference type="AlphaFoldDB" id="A0A938Y2Y4"/>
<organism evidence="2 3">
    <name type="scientific">Brevibacillus fulvus</name>
    <dbReference type="NCBI Taxonomy" id="1125967"/>
    <lineage>
        <taxon>Bacteria</taxon>
        <taxon>Bacillati</taxon>
        <taxon>Bacillota</taxon>
        <taxon>Bacilli</taxon>
        <taxon>Bacillales</taxon>
        <taxon>Paenibacillaceae</taxon>
        <taxon>Brevibacillus</taxon>
    </lineage>
</organism>
<accession>A0A938Y2Y4</accession>
<comment type="caution">
    <text evidence="2">The sequence shown here is derived from an EMBL/GenBank/DDBJ whole genome shotgun (WGS) entry which is preliminary data.</text>
</comment>
<evidence type="ECO:0000256" key="1">
    <source>
        <dbReference type="SAM" id="SignalP"/>
    </source>
</evidence>
<keyword evidence="1" id="KW-0732">Signal</keyword>
<sequence length="128" mass="14899">MKKKFLGIAATIALLTTAHSAYAERQTDTIEYKDLEADVMLDVDWNVFDDDEAEAETDFVNPNGENYVAVRLEMWEDEDEMSDYKYDRDKSLAECRYTWDGAEIFMSRHSIDSSDRSKELVVRTFNDD</sequence>
<gene>
    <name evidence="2" type="ORF">JOD01_003978</name>
</gene>
<keyword evidence="3" id="KW-1185">Reference proteome</keyword>
<name>A0A938Y2Y4_9BACL</name>
<reference evidence="2" key="1">
    <citation type="submission" date="2021-01" db="EMBL/GenBank/DDBJ databases">
        <title>Genomic Encyclopedia of Type Strains, Phase IV (KMG-IV): sequencing the most valuable type-strain genomes for metagenomic binning, comparative biology and taxonomic classification.</title>
        <authorList>
            <person name="Goeker M."/>
        </authorList>
    </citation>
    <scope>NUCLEOTIDE SEQUENCE</scope>
    <source>
        <strain evidence="2">DSM 25523</strain>
    </source>
</reference>
<evidence type="ECO:0000313" key="3">
    <source>
        <dbReference type="Proteomes" id="UP000717624"/>
    </source>
</evidence>
<dbReference type="Proteomes" id="UP000717624">
    <property type="component" value="Unassembled WGS sequence"/>
</dbReference>
<dbReference type="EMBL" id="JAFBEB010000024">
    <property type="protein sequence ID" value="MBM7592316.1"/>
    <property type="molecule type" value="Genomic_DNA"/>
</dbReference>
<proteinExistence type="predicted"/>
<protein>
    <submittedName>
        <fullName evidence="2">Uncharacterized protein</fullName>
    </submittedName>
</protein>
<feature type="signal peptide" evidence="1">
    <location>
        <begin position="1"/>
        <end position="23"/>
    </location>
</feature>